<proteinExistence type="predicted"/>
<comment type="caution">
    <text evidence="1">The sequence shown here is derived from an EMBL/GenBank/DDBJ whole genome shotgun (WGS) entry which is preliminary data.</text>
</comment>
<dbReference type="Proteomes" id="UP001194468">
    <property type="component" value="Unassembled WGS sequence"/>
</dbReference>
<organism evidence="1 2">
    <name type="scientific">Boletus edulis BED1</name>
    <dbReference type="NCBI Taxonomy" id="1328754"/>
    <lineage>
        <taxon>Eukaryota</taxon>
        <taxon>Fungi</taxon>
        <taxon>Dikarya</taxon>
        <taxon>Basidiomycota</taxon>
        <taxon>Agaricomycotina</taxon>
        <taxon>Agaricomycetes</taxon>
        <taxon>Agaricomycetidae</taxon>
        <taxon>Boletales</taxon>
        <taxon>Boletineae</taxon>
        <taxon>Boletaceae</taxon>
        <taxon>Boletoideae</taxon>
        <taxon>Boletus</taxon>
    </lineage>
</organism>
<keyword evidence="2" id="KW-1185">Reference proteome</keyword>
<reference evidence="1" key="2">
    <citation type="journal article" date="2020" name="Nat. Commun.">
        <title>Large-scale genome sequencing of mycorrhizal fungi provides insights into the early evolution of symbiotic traits.</title>
        <authorList>
            <person name="Miyauchi S."/>
            <person name="Kiss E."/>
            <person name="Kuo A."/>
            <person name="Drula E."/>
            <person name="Kohler A."/>
            <person name="Sanchez-Garcia M."/>
            <person name="Morin E."/>
            <person name="Andreopoulos B."/>
            <person name="Barry K.W."/>
            <person name="Bonito G."/>
            <person name="Buee M."/>
            <person name="Carver A."/>
            <person name="Chen C."/>
            <person name="Cichocki N."/>
            <person name="Clum A."/>
            <person name="Culley D."/>
            <person name="Crous P.W."/>
            <person name="Fauchery L."/>
            <person name="Girlanda M."/>
            <person name="Hayes R.D."/>
            <person name="Keri Z."/>
            <person name="LaButti K."/>
            <person name="Lipzen A."/>
            <person name="Lombard V."/>
            <person name="Magnuson J."/>
            <person name="Maillard F."/>
            <person name="Murat C."/>
            <person name="Nolan M."/>
            <person name="Ohm R.A."/>
            <person name="Pangilinan J."/>
            <person name="Pereira M.F."/>
            <person name="Perotto S."/>
            <person name="Peter M."/>
            <person name="Pfister S."/>
            <person name="Riley R."/>
            <person name="Sitrit Y."/>
            <person name="Stielow J.B."/>
            <person name="Szollosi G."/>
            <person name="Zifcakova L."/>
            <person name="Stursova M."/>
            <person name="Spatafora J.W."/>
            <person name="Tedersoo L."/>
            <person name="Vaario L.M."/>
            <person name="Yamada A."/>
            <person name="Yan M."/>
            <person name="Wang P."/>
            <person name="Xu J."/>
            <person name="Bruns T."/>
            <person name="Baldrian P."/>
            <person name="Vilgalys R."/>
            <person name="Dunand C."/>
            <person name="Henrissat B."/>
            <person name="Grigoriev I.V."/>
            <person name="Hibbett D."/>
            <person name="Nagy L.G."/>
            <person name="Martin F.M."/>
        </authorList>
    </citation>
    <scope>NUCLEOTIDE SEQUENCE</scope>
    <source>
        <strain evidence="1">BED1</strain>
    </source>
</reference>
<dbReference type="AlphaFoldDB" id="A0AAD4BFZ4"/>
<accession>A0AAD4BFZ4</accession>
<name>A0AAD4BFZ4_BOLED</name>
<gene>
    <name evidence="1" type="ORF">L210DRAFT_3508694</name>
</gene>
<dbReference type="EMBL" id="WHUW01000072">
    <property type="protein sequence ID" value="KAF8428502.1"/>
    <property type="molecule type" value="Genomic_DNA"/>
</dbReference>
<evidence type="ECO:0000313" key="2">
    <source>
        <dbReference type="Proteomes" id="UP001194468"/>
    </source>
</evidence>
<protein>
    <submittedName>
        <fullName evidence="1">Uncharacterized protein</fullName>
    </submittedName>
</protein>
<reference evidence="1" key="1">
    <citation type="submission" date="2019-10" db="EMBL/GenBank/DDBJ databases">
        <authorList>
            <consortium name="DOE Joint Genome Institute"/>
            <person name="Kuo A."/>
            <person name="Miyauchi S."/>
            <person name="Kiss E."/>
            <person name="Drula E."/>
            <person name="Kohler A."/>
            <person name="Sanchez-Garcia M."/>
            <person name="Andreopoulos B."/>
            <person name="Barry K.W."/>
            <person name="Bonito G."/>
            <person name="Buee M."/>
            <person name="Carver A."/>
            <person name="Chen C."/>
            <person name="Cichocki N."/>
            <person name="Clum A."/>
            <person name="Culley D."/>
            <person name="Crous P.W."/>
            <person name="Fauchery L."/>
            <person name="Girlanda M."/>
            <person name="Hayes R."/>
            <person name="Keri Z."/>
            <person name="LaButti K."/>
            <person name="Lipzen A."/>
            <person name="Lombard V."/>
            <person name="Magnuson J."/>
            <person name="Maillard F."/>
            <person name="Morin E."/>
            <person name="Murat C."/>
            <person name="Nolan M."/>
            <person name="Ohm R."/>
            <person name="Pangilinan J."/>
            <person name="Pereira M."/>
            <person name="Perotto S."/>
            <person name="Peter M."/>
            <person name="Riley R."/>
            <person name="Sitrit Y."/>
            <person name="Stielow B."/>
            <person name="Szollosi G."/>
            <person name="Zifcakova L."/>
            <person name="Stursova M."/>
            <person name="Spatafora J.W."/>
            <person name="Tedersoo L."/>
            <person name="Vaario L.-M."/>
            <person name="Yamada A."/>
            <person name="Yan M."/>
            <person name="Wang P."/>
            <person name="Xu J."/>
            <person name="Bruns T."/>
            <person name="Baldrian P."/>
            <person name="Vilgalys R."/>
            <person name="Henrissat B."/>
            <person name="Grigoriev I.V."/>
            <person name="Hibbett D."/>
            <person name="Nagy L.G."/>
            <person name="Martin F.M."/>
        </authorList>
    </citation>
    <scope>NUCLEOTIDE SEQUENCE</scope>
    <source>
        <strain evidence="1">BED1</strain>
    </source>
</reference>
<evidence type="ECO:0000313" key="1">
    <source>
        <dbReference type="EMBL" id="KAF8428502.1"/>
    </source>
</evidence>
<sequence length="137" mass="15333">MSYRSVNKEIWLSTEPYILEESWICSISIGAPAYKLSKGNLTISQKYLQAGVETLLILEQSFYLSQQGDPDAVSSAAQEYRTSDIPAQVNIALRDVFTHFGTTSKEEKVAMICNIITQNHMERPVARVSNQGMEKPS</sequence>